<accession>A0A5C6C3D5</accession>
<dbReference type="EMBL" id="SJPU01000001">
    <property type="protein sequence ID" value="TWU19080.1"/>
    <property type="molecule type" value="Genomic_DNA"/>
</dbReference>
<gene>
    <name evidence="2" type="ORF">Poly21_12510</name>
</gene>
<dbReference type="PANTHER" id="PTHR46224:SF64">
    <property type="entry name" value="IQ MOTIF AND ANKYRIN REPEAT DOMAIN-CONTAINING PROTEIN 1"/>
    <property type="match status" value="1"/>
</dbReference>
<keyword evidence="3" id="KW-1185">Reference proteome</keyword>
<dbReference type="Proteomes" id="UP000319908">
    <property type="component" value="Unassembled WGS sequence"/>
</dbReference>
<reference evidence="2 3" key="1">
    <citation type="journal article" date="2020" name="Antonie Van Leeuwenhoek">
        <title>Rhodopirellula heiligendammensis sp. nov., Rhodopirellula pilleata sp. nov., and Rhodopirellula solitaria sp. nov. isolated from natural or artificial marine surfaces in Northern Germany and California, USA, and emended description of the genus Rhodopirellula.</title>
        <authorList>
            <person name="Kallscheuer N."/>
            <person name="Wiegand S."/>
            <person name="Jogler M."/>
            <person name="Boedeker C."/>
            <person name="Peeters S.H."/>
            <person name="Rast P."/>
            <person name="Heuer A."/>
            <person name="Jetten M.S.M."/>
            <person name="Rohde M."/>
            <person name="Jogler C."/>
        </authorList>
    </citation>
    <scope>NUCLEOTIDE SEQUENCE [LARGE SCALE GENOMIC DNA]</scope>
    <source>
        <strain evidence="2 3">Poly21</strain>
    </source>
</reference>
<protein>
    <submittedName>
        <fullName evidence="2">Ankyrin repeats (3 copies)</fullName>
    </submittedName>
</protein>
<dbReference type="InterPro" id="IPR051616">
    <property type="entry name" value="Cul2-RING_E3_ligase_SR"/>
</dbReference>
<dbReference type="InterPro" id="IPR002110">
    <property type="entry name" value="Ankyrin_rpt"/>
</dbReference>
<dbReference type="PANTHER" id="PTHR46224">
    <property type="entry name" value="ANKYRIN REPEAT FAMILY PROTEIN"/>
    <property type="match status" value="1"/>
</dbReference>
<dbReference type="Gene3D" id="1.25.40.20">
    <property type="entry name" value="Ankyrin repeat-containing domain"/>
    <property type="match status" value="2"/>
</dbReference>
<dbReference type="SUPFAM" id="SSF48403">
    <property type="entry name" value="Ankyrin repeat"/>
    <property type="match status" value="1"/>
</dbReference>
<organism evidence="2 3">
    <name type="scientific">Allorhodopirellula heiligendammensis</name>
    <dbReference type="NCBI Taxonomy" id="2714739"/>
    <lineage>
        <taxon>Bacteria</taxon>
        <taxon>Pseudomonadati</taxon>
        <taxon>Planctomycetota</taxon>
        <taxon>Planctomycetia</taxon>
        <taxon>Pirellulales</taxon>
        <taxon>Pirellulaceae</taxon>
        <taxon>Allorhodopirellula</taxon>
    </lineage>
</organism>
<proteinExistence type="predicted"/>
<dbReference type="SMART" id="SM00248">
    <property type="entry name" value="ANK"/>
    <property type="match status" value="5"/>
</dbReference>
<sequence length="361" mass="40038">MKALDGTFMAMIFNTSRRRRLLKFEADLLQIALATLVVLTMTPGCEVPAVMSSLLPTATFHEKLNLHAVDFFEDEQVVELCEAIEDNDLDEMKRLIAAGVDVNTIGKGGVTPLFWAFPDNQLERFVLLLKKDADPNVRLTSDLGLPNVFRSGDTVMHLAARSQFPTQFLEVMKHGGDPTVPGRHGDTVLHEIIRAGVRNAHERIAAAVAKGADINAIDHLEATPIETAVGRFGQYDLAIELLEMGADPTIASDERLGNTIHSVLANKRSVDNGKGVMFPREYAAIERFLAALQVKGYDVDQAQEDIERWAELSKQNPARPGWFRKNEILRLKKRNARVQKAEQHATEQSSGKHVEKADATQ</sequence>
<comment type="caution">
    <text evidence="2">The sequence shown here is derived from an EMBL/GenBank/DDBJ whole genome shotgun (WGS) entry which is preliminary data.</text>
</comment>
<name>A0A5C6C3D5_9BACT</name>
<evidence type="ECO:0000256" key="1">
    <source>
        <dbReference type="SAM" id="MobiDB-lite"/>
    </source>
</evidence>
<feature type="compositionally biased region" description="Basic and acidic residues" evidence="1">
    <location>
        <begin position="339"/>
        <end position="361"/>
    </location>
</feature>
<evidence type="ECO:0000313" key="3">
    <source>
        <dbReference type="Proteomes" id="UP000319908"/>
    </source>
</evidence>
<dbReference type="InterPro" id="IPR036770">
    <property type="entry name" value="Ankyrin_rpt-contain_sf"/>
</dbReference>
<feature type="region of interest" description="Disordered" evidence="1">
    <location>
        <begin position="335"/>
        <end position="361"/>
    </location>
</feature>
<evidence type="ECO:0000313" key="2">
    <source>
        <dbReference type="EMBL" id="TWU19080.1"/>
    </source>
</evidence>
<dbReference type="AlphaFoldDB" id="A0A5C6C3D5"/>